<sequence length="125" mass="14657">MGPDGLQRLPTRGRKLSTTQTRYPWRHRTKCKIFSHTPAEKALLKVKWKEHKDAYHTALREAREVVLTEAERLHERFGSHSVDYYFKAIMQRSCLSSKRAVSHWNAFLSKETKLYNDGEVPSTLQ</sequence>
<dbReference type="InParanoid" id="A0A401GZ35"/>
<comment type="caution">
    <text evidence="2">The sequence shown here is derived from an EMBL/GenBank/DDBJ whole genome shotgun (WGS) entry which is preliminary data.</text>
</comment>
<evidence type="ECO:0000313" key="2">
    <source>
        <dbReference type="EMBL" id="GBE87427.1"/>
    </source>
</evidence>
<dbReference type="OrthoDB" id="3267359at2759"/>
<protein>
    <submittedName>
        <fullName evidence="2">Uncharacterized protein</fullName>
    </submittedName>
</protein>
<dbReference type="AlphaFoldDB" id="A0A401GZ35"/>
<dbReference type="EMBL" id="BFAD01000011">
    <property type="protein sequence ID" value="GBE87427.1"/>
    <property type="molecule type" value="Genomic_DNA"/>
</dbReference>
<gene>
    <name evidence="2" type="ORF">SCP_1101030</name>
</gene>
<dbReference type="Proteomes" id="UP000287166">
    <property type="component" value="Unassembled WGS sequence"/>
</dbReference>
<proteinExistence type="predicted"/>
<keyword evidence="3" id="KW-1185">Reference proteome</keyword>
<feature type="region of interest" description="Disordered" evidence="1">
    <location>
        <begin position="1"/>
        <end position="20"/>
    </location>
</feature>
<dbReference type="GeneID" id="38784344"/>
<dbReference type="STRING" id="139825.A0A401GZ35"/>
<evidence type="ECO:0000256" key="1">
    <source>
        <dbReference type="SAM" id="MobiDB-lite"/>
    </source>
</evidence>
<accession>A0A401GZ35</accession>
<name>A0A401GZ35_9APHY</name>
<organism evidence="2 3">
    <name type="scientific">Sparassis crispa</name>
    <dbReference type="NCBI Taxonomy" id="139825"/>
    <lineage>
        <taxon>Eukaryota</taxon>
        <taxon>Fungi</taxon>
        <taxon>Dikarya</taxon>
        <taxon>Basidiomycota</taxon>
        <taxon>Agaricomycotina</taxon>
        <taxon>Agaricomycetes</taxon>
        <taxon>Polyporales</taxon>
        <taxon>Sparassidaceae</taxon>
        <taxon>Sparassis</taxon>
    </lineage>
</organism>
<reference evidence="2 3" key="1">
    <citation type="journal article" date="2018" name="Sci. Rep.">
        <title>Genome sequence of the cauliflower mushroom Sparassis crispa (Hanabiratake) and its association with beneficial usage.</title>
        <authorList>
            <person name="Kiyama R."/>
            <person name="Furutani Y."/>
            <person name="Kawaguchi K."/>
            <person name="Nakanishi T."/>
        </authorList>
    </citation>
    <scope>NUCLEOTIDE SEQUENCE [LARGE SCALE GENOMIC DNA]</scope>
</reference>
<dbReference type="RefSeq" id="XP_027618340.1">
    <property type="nucleotide sequence ID" value="XM_027762539.1"/>
</dbReference>
<evidence type="ECO:0000313" key="3">
    <source>
        <dbReference type="Proteomes" id="UP000287166"/>
    </source>
</evidence>